<evidence type="ECO:0000256" key="1">
    <source>
        <dbReference type="ARBA" id="ARBA00004141"/>
    </source>
</evidence>
<evidence type="ECO:0000256" key="9">
    <source>
        <dbReference type="SAM" id="Phobius"/>
    </source>
</evidence>
<evidence type="ECO:0000256" key="5">
    <source>
        <dbReference type="ARBA" id="ARBA00022842"/>
    </source>
</evidence>
<keyword evidence="12" id="KW-1185">Reference proteome</keyword>
<evidence type="ECO:0000313" key="12">
    <source>
        <dbReference type="Proteomes" id="UP000192907"/>
    </source>
</evidence>
<evidence type="ECO:0000313" key="11">
    <source>
        <dbReference type="EMBL" id="SMF77300.1"/>
    </source>
</evidence>
<evidence type="ECO:0000256" key="4">
    <source>
        <dbReference type="ARBA" id="ARBA00022692"/>
    </source>
</evidence>
<dbReference type="Pfam" id="PF00571">
    <property type="entry name" value="CBS"/>
    <property type="match status" value="1"/>
</dbReference>
<evidence type="ECO:0000256" key="3">
    <source>
        <dbReference type="ARBA" id="ARBA00022448"/>
    </source>
</evidence>
<dbReference type="Proteomes" id="UP000192907">
    <property type="component" value="Unassembled WGS sequence"/>
</dbReference>
<dbReference type="PANTHER" id="PTHR41394:SF5">
    <property type="entry name" value="SLC41A_MGTE INTEGRAL MEMBRANE DOMAIN-CONTAINING PROTEIN"/>
    <property type="match status" value="1"/>
</dbReference>
<dbReference type="GO" id="GO:0016020">
    <property type="term" value="C:membrane"/>
    <property type="evidence" value="ECO:0007669"/>
    <property type="project" value="UniProtKB-SubCell"/>
</dbReference>
<keyword evidence="8" id="KW-0129">CBS domain</keyword>
<dbReference type="InterPro" id="IPR000644">
    <property type="entry name" value="CBS_dom"/>
</dbReference>
<dbReference type="PANTHER" id="PTHR41394">
    <property type="entry name" value="MAGNESIUM TRANSPORTER MGTE"/>
    <property type="match status" value="1"/>
</dbReference>
<dbReference type="GO" id="GO:0008324">
    <property type="term" value="F:monoatomic cation transmembrane transporter activity"/>
    <property type="evidence" value="ECO:0007669"/>
    <property type="project" value="InterPro"/>
</dbReference>
<gene>
    <name evidence="11" type="ORF">SAMN06296036_13125</name>
</gene>
<dbReference type="EMBL" id="FWZT01000031">
    <property type="protein sequence ID" value="SMF77300.1"/>
    <property type="molecule type" value="Genomic_DNA"/>
</dbReference>
<dbReference type="STRING" id="1513793.SAMN06296036_13125"/>
<dbReference type="SUPFAM" id="SSF54631">
    <property type="entry name" value="CBS-domain pair"/>
    <property type="match status" value="1"/>
</dbReference>
<dbReference type="SUPFAM" id="SSF161093">
    <property type="entry name" value="MgtE membrane domain-like"/>
    <property type="match status" value="1"/>
</dbReference>
<dbReference type="PROSITE" id="PS51371">
    <property type="entry name" value="CBS"/>
    <property type="match status" value="1"/>
</dbReference>
<evidence type="ECO:0000256" key="2">
    <source>
        <dbReference type="ARBA" id="ARBA00009749"/>
    </source>
</evidence>
<dbReference type="Gene3D" id="1.10.357.20">
    <property type="entry name" value="SLC41 divalent cation transporters, integral membrane domain"/>
    <property type="match status" value="1"/>
</dbReference>
<feature type="transmembrane region" description="Helical" evidence="9">
    <location>
        <begin position="283"/>
        <end position="306"/>
    </location>
</feature>
<comment type="subcellular location">
    <subcellularLocation>
        <location evidence="1">Membrane</location>
        <topology evidence="1">Multi-pass membrane protein</topology>
    </subcellularLocation>
</comment>
<dbReference type="InterPro" id="IPR046342">
    <property type="entry name" value="CBS_dom_sf"/>
</dbReference>
<name>A0A1Y6CNR6_9BACT</name>
<dbReference type="Pfam" id="PF01769">
    <property type="entry name" value="MgtE"/>
    <property type="match status" value="1"/>
</dbReference>
<feature type="transmembrane region" description="Helical" evidence="9">
    <location>
        <begin position="218"/>
        <end position="239"/>
    </location>
</feature>
<dbReference type="AlphaFoldDB" id="A0A1Y6CNR6"/>
<evidence type="ECO:0000259" key="10">
    <source>
        <dbReference type="PROSITE" id="PS51371"/>
    </source>
</evidence>
<evidence type="ECO:0000256" key="6">
    <source>
        <dbReference type="ARBA" id="ARBA00022989"/>
    </source>
</evidence>
<organism evidence="11 12">
    <name type="scientific">Pseudobacteriovorax antillogorgiicola</name>
    <dbReference type="NCBI Taxonomy" id="1513793"/>
    <lineage>
        <taxon>Bacteria</taxon>
        <taxon>Pseudomonadati</taxon>
        <taxon>Bdellovibrionota</taxon>
        <taxon>Oligoflexia</taxon>
        <taxon>Oligoflexales</taxon>
        <taxon>Pseudobacteriovoracaceae</taxon>
        <taxon>Pseudobacteriovorax</taxon>
    </lineage>
</organism>
<evidence type="ECO:0000256" key="8">
    <source>
        <dbReference type="PROSITE-ProRule" id="PRU00703"/>
    </source>
</evidence>
<sequence length="310" mass="33384">MEVRFHVFHPSDCVNDVIERLRKARGHNISSVFLVDFDGVLQGRVYLQDLISAEGNTLLKDISKKTPWVQEMAPRDEIVEVVEKNQVPSIPVLNNDQVILGVIRYEQLVSIVHQDALDDLQKMVGVSKDEKALSTPFFSVRKRLPWLSVNHLTTFLAAFVVGVFEDTIAKITALAVLLPVVAGQSGNTGAQSQAVTMRGLALRGIRLRHKWRVMVKEGTVGLINGAVIGALCSVSVLYWSQSAALAGVIGVAMVIAMVAASLSGAAIPMILTALGQDPATSSSIVLTTITDIVGFVSFLGLATLFISQLG</sequence>
<keyword evidence="6 9" id="KW-1133">Transmembrane helix</keyword>
<comment type="similarity">
    <text evidence="2">Belongs to the SLC41A transporter family.</text>
</comment>
<accession>A0A1Y6CNR6</accession>
<feature type="domain" description="CBS" evidence="10">
    <location>
        <begin position="62"/>
        <end position="120"/>
    </location>
</feature>
<dbReference type="OrthoDB" id="9790355at2"/>
<dbReference type="InterPro" id="IPR036739">
    <property type="entry name" value="SLC41_membr_dom_sf"/>
</dbReference>
<keyword evidence="7 9" id="KW-0472">Membrane</keyword>
<proteinExistence type="inferred from homology"/>
<keyword evidence="5" id="KW-0460">Magnesium</keyword>
<keyword evidence="4 9" id="KW-0812">Transmembrane</keyword>
<keyword evidence="3" id="KW-0813">Transport</keyword>
<dbReference type="SMART" id="SM00116">
    <property type="entry name" value="CBS"/>
    <property type="match status" value="2"/>
</dbReference>
<protein>
    <submittedName>
        <fullName evidence="11">Magnesium transporter</fullName>
    </submittedName>
</protein>
<reference evidence="12" key="1">
    <citation type="submission" date="2017-04" db="EMBL/GenBank/DDBJ databases">
        <authorList>
            <person name="Varghese N."/>
            <person name="Submissions S."/>
        </authorList>
    </citation>
    <scope>NUCLEOTIDE SEQUENCE [LARGE SCALE GENOMIC DNA]</scope>
    <source>
        <strain evidence="12">RKEM611</strain>
    </source>
</reference>
<evidence type="ECO:0000256" key="7">
    <source>
        <dbReference type="ARBA" id="ARBA00023136"/>
    </source>
</evidence>
<feature type="transmembrane region" description="Helical" evidence="9">
    <location>
        <begin position="245"/>
        <end position="271"/>
    </location>
</feature>
<dbReference type="InterPro" id="IPR006667">
    <property type="entry name" value="SLC41_membr_dom"/>
</dbReference>
<dbReference type="Gene3D" id="3.10.580.10">
    <property type="entry name" value="CBS-domain"/>
    <property type="match status" value="1"/>
</dbReference>